<dbReference type="NCBIfam" id="TIGR00079">
    <property type="entry name" value="pept_deformyl"/>
    <property type="match status" value="1"/>
</dbReference>
<dbReference type="KEGG" id="tni:TVNIR_0417"/>
<evidence type="ECO:0000256" key="2">
    <source>
        <dbReference type="ARBA" id="ARBA00022723"/>
    </source>
</evidence>
<dbReference type="OrthoDB" id="9804313at2"/>
<gene>
    <name evidence="8" type="primary">def [H]</name>
    <name evidence="6" type="synonym">def</name>
    <name evidence="8" type="ordered locus">TVNIR_0417</name>
</gene>
<evidence type="ECO:0000313" key="8">
    <source>
        <dbReference type="EMBL" id="AGA32122.1"/>
    </source>
</evidence>
<evidence type="ECO:0000256" key="3">
    <source>
        <dbReference type="ARBA" id="ARBA00022801"/>
    </source>
</evidence>
<comment type="similarity">
    <text evidence="1 6">Belongs to the polypeptide deformylase family.</text>
</comment>
<dbReference type="PATRIC" id="fig|1255043.3.peg.419"/>
<evidence type="ECO:0000256" key="6">
    <source>
        <dbReference type="HAMAP-Rule" id="MF_00163"/>
    </source>
</evidence>
<dbReference type="RefSeq" id="WP_015257277.1">
    <property type="nucleotide sequence ID" value="NC_019902.2"/>
</dbReference>
<dbReference type="CDD" id="cd00487">
    <property type="entry name" value="Pep_deformylase"/>
    <property type="match status" value="1"/>
</dbReference>
<evidence type="ECO:0000256" key="4">
    <source>
        <dbReference type="ARBA" id="ARBA00022917"/>
    </source>
</evidence>
<dbReference type="EC" id="3.5.1.88" evidence="6"/>
<keyword evidence="4 6" id="KW-0648">Protein biosynthesis</keyword>
<dbReference type="Proteomes" id="UP000010809">
    <property type="component" value="Chromosome"/>
</dbReference>
<organism evidence="8 9">
    <name type="scientific">Thioalkalivibrio nitratireducens (strain DSM 14787 / UNIQEM 213 / ALEN2)</name>
    <dbReference type="NCBI Taxonomy" id="1255043"/>
    <lineage>
        <taxon>Bacteria</taxon>
        <taxon>Pseudomonadati</taxon>
        <taxon>Pseudomonadota</taxon>
        <taxon>Gammaproteobacteria</taxon>
        <taxon>Chromatiales</taxon>
        <taxon>Ectothiorhodospiraceae</taxon>
        <taxon>Thioalkalivibrio</taxon>
    </lineage>
</organism>
<evidence type="ECO:0000313" key="9">
    <source>
        <dbReference type="Proteomes" id="UP000010809"/>
    </source>
</evidence>
<dbReference type="GO" id="GO:0046872">
    <property type="term" value="F:metal ion binding"/>
    <property type="evidence" value="ECO:0007669"/>
    <property type="project" value="UniProtKB-KW"/>
</dbReference>
<evidence type="ECO:0000256" key="5">
    <source>
        <dbReference type="ARBA" id="ARBA00023004"/>
    </source>
</evidence>
<evidence type="ECO:0000256" key="7">
    <source>
        <dbReference type="SAM" id="MobiDB-lite"/>
    </source>
</evidence>
<dbReference type="PRINTS" id="PR01576">
    <property type="entry name" value="PDEFORMYLASE"/>
</dbReference>
<sequence length="180" mass="20402">MALREILCFPDPRLRLRADPVAEVDDSIRELVDDMFETMYAAPGIGLAATQINVQKRILVADVSEDQNEPYCLINPEILSRDGEEEMDEGCLSVPGFYERVRRAERIRVRALNRDGEPFELETGGLLAVCIQHEIDHLDGKLFVDYISNLKRTRIRKKLEKQAARDPGRGARLAEPVAAR</sequence>
<dbReference type="HAMAP" id="MF_00163">
    <property type="entry name" value="Pep_deformylase"/>
    <property type="match status" value="1"/>
</dbReference>
<evidence type="ECO:0000256" key="1">
    <source>
        <dbReference type="ARBA" id="ARBA00010759"/>
    </source>
</evidence>
<keyword evidence="9" id="KW-1185">Reference proteome</keyword>
<dbReference type="InterPro" id="IPR023635">
    <property type="entry name" value="Peptide_deformylase"/>
</dbReference>
<proteinExistence type="inferred from homology"/>
<dbReference type="NCBIfam" id="NF001159">
    <property type="entry name" value="PRK00150.1-3"/>
    <property type="match status" value="1"/>
</dbReference>
<dbReference type="Gene3D" id="3.90.45.10">
    <property type="entry name" value="Peptide deformylase"/>
    <property type="match status" value="1"/>
</dbReference>
<keyword evidence="5 6" id="KW-0408">Iron</keyword>
<dbReference type="HOGENOM" id="CLU_061901_2_1_6"/>
<keyword evidence="3 6" id="KW-0378">Hydrolase</keyword>
<feature type="region of interest" description="Disordered" evidence="7">
    <location>
        <begin position="161"/>
        <end position="180"/>
    </location>
</feature>
<reference evidence="8" key="1">
    <citation type="submission" date="2015-12" db="EMBL/GenBank/DDBJ databases">
        <authorList>
            <person name="Tikhonova T.V."/>
            <person name="Pavlov A.R."/>
            <person name="Beletsky A.V."/>
            <person name="Mardanov A.V."/>
            <person name="Sorokin D.Y."/>
            <person name="Ravin N.V."/>
            <person name="Popov V.O."/>
        </authorList>
    </citation>
    <scope>NUCLEOTIDE SEQUENCE</scope>
    <source>
        <strain evidence="8">DSM 14787</strain>
    </source>
</reference>
<dbReference type="GO" id="GO:0006412">
    <property type="term" value="P:translation"/>
    <property type="evidence" value="ECO:0007669"/>
    <property type="project" value="UniProtKB-UniRule"/>
</dbReference>
<comment type="cofactor">
    <cofactor evidence="6">
        <name>Fe(2+)</name>
        <dbReference type="ChEBI" id="CHEBI:29033"/>
    </cofactor>
    <text evidence="6">Binds 1 Fe(2+) ion.</text>
</comment>
<dbReference type="STRING" id="1255043.TVNIR_0417"/>
<accession>L0DSZ9</accession>
<dbReference type="FunFam" id="3.90.45.10:FF:000001">
    <property type="entry name" value="Peptide deformylase"/>
    <property type="match status" value="1"/>
</dbReference>
<feature type="binding site" evidence="6">
    <location>
        <position position="137"/>
    </location>
    <ligand>
        <name>Fe cation</name>
        <dbReference type="ChEBI" id="CHEBI:24875"/>
    </ligand>
</feature>
<dbReference type="InterPro" id="IPR036821">
    <property type="entry name" value="Peptide_deformylase_sf"/>
</dbReference>
<dbReference type="SUPFAM" id="SSF56420">
    <property type="entry name" value="Peptide deformylase"/>
    <property type="match status" value="1"/>
</dbReference>
<dbReference type="Pfam" id="PF01327">
    <property type="entry name" value="Pep_deformylase"/>
    <property type="match status" value="1"/>
</dbReference>
<keyword evidence="2 6" id="KW-0479">Metal-binding</keyword>
<feature type="binding site" evidence="6">
    <location>
        <position position="133"/>
    </location>
    <ligand>
        <name>Fe cation</name>
        <dbReference type="ChEBI" id="CHEBI:24875"/>
    </ligand>
</feature>
<comment type="function">
    <text evidence="6">Removes the formyl group from the N-terminal Met of newly synthesized proteins. Requires at least a dipeptide for an efficient rate of reaction. N-terminal L-methionine is a prerequisite for activity but the enzyme has broad specificity at other positions.</text>
</comment>
<dbReference type="EMBL" id="CP003989">
    <property type="protein sequence ID" value="AGA32122.1"/>
    <property type="molecule type" value="Genomic_DNA"/>
</dbReference>
<feature type="active site" evidence="6">
    <location>
        <position position="134"/>
    </location>
</feature>
<feature type="binding site" evidence="6">
    <location>
        <position position="91"/>
    </location>
    <ligand>
        <name>Fe cation</name>
        <dbReference type="ChEBI" id="CHEBI:24875"/>
    </ligand>
</feature>
<dbReference type="PANTHER" id="PTHR10458">
    <property type="entry name" value="PEPTIDE DEFORMYLASE"/>
    <property type="match status" value="1"/>
</dbReference>
<comment type="catalytic activity">
    <reaction evidence="6">
        <text>N-terminal N-formyl-L-methionyl-[peptide] + H2O = N-terminal L-methionyl-[peptide] + formate</text>
        <dbReference type="Rhea" id="RHEA:24420"/>
        <dbReference type="Rhea" id="RHEA-COMP:10639"/>
        <dbReference type="Rhea" id="RHEA-COMP:10640"/>
        <dbReference type="ChEBI" id="CHEBI:15377"/>
        <dbReference type="ChEBI" id="CHEBI:15740"/>
        <dbReference type="ChEBI" id="CHEBI:49298"/>
        <dbReference type="ChEBI" id="CHEBI:64731"/>
        <dbReference type="EC" id="3.5.1.88"/>
    </reaction>
</comment>
<dbReference type="PANTHER" id="PTHR10458:SF21">
    <property type="entry name" value="PEPTIDE DEFORMYLASE"/>
    <property type="match status" value="1"/>
</dbReference>
<dbReference type="AlphaFoldDB" id="L0DSZ9"/>
<dbReference type="eggNOG" id="COG0242">
    <property type="taxonomic scope" value="Bacteria"/>
</dbReference>
<protein>
    <recommendedName>
        <fullName evidence="6">Peptide deformylase</fullName>
        <shortName evidence="6">PDF</shortName>
        <ecNumber evidence="6">3.5.1.88</ecNumber>
    </recommendedName>
    <alternativeName>
        <fullName evidence="6">Polypeptide deformylase</fullName>
    </alternativeName>
</protein>
<name>L0DSZ9_THIND</name>
<dbReference type="PIRSF" id="PIRSF004749">
    <property type="entry name" value="Pep_def"/>
    <property type="match status" value="1"/>
</dbReference>
<dbReference type="GO" id="GO:0042586">
    <property type="term" value="F:peptide deformylase activity"/>
    <property type="evidence" value="ECO:0007669"/>
    <property type="project" value="UniProtKB-UniRule"/>
</dbReference>